<dbReference type="PROSITE" id="PS50893">
    <property type="entry name" value="ABC_TRANSPORTER_2"/>
    <property type="match status" value="2"/>
</dbReference>
<dbReference type="EMBL" id="BAEN01000055">
    <property type="protein sequence ID" value="GAC15425.1"/>
    <property type="molecule type" value="Genomic_DNA"/>
</dbReference>
<dbReference type="PANTHER" id="PTHR43158">
    <property type="entry name" value="SKFA PEPTIDE EXPORT ATP-BINDING PROTEIN SKFE"/>
    <property type="match status" value="1"/>
</dbReference>
<dbReference type="PANTHER" id="PTHR43158:SF2">
    <property type="entry name" value="SKFA PEPTIDE EXPORT ATP-BINDING PROTEIN SKFE"/>
    <property type="match status" value="1"/>
</dbReference>
<dbReference type="GO" id="GO:0005524">
    <property type="term" value="F:ATP binding"/>
    <property type="evidence" value="ECO:0007669"/>
    <property type="project" value="UniProtKB-KW"/>
</dbReference>
<comment type="caution">
    <text evidence="4">The sequence shown here is derived from an EMBL/GenBank/DDBJ whole genome shotgun (WGS) entry which is preliminary data.</text>
</comment>
<keyword evidence="2 4" id="KW-0067">ATP-binding</keyword>
<protein>
    <submittedName>
        <fullName evidence="4">Molybdate transport system ATP-binding protein</fullName>
    </submittedName>
</protein>
<dbReference type="eggNOG" id="COG1119">
    <property type="taxonomic scope" value="Bacteria"/>
</dbReference>
<reference evidence="4 5" key="1">
    <citation type="journal article" date="2017" name="Antonie Van Leeuwenhoek">
        <title>Rhizobium rhizosphaerae sp. nov., a novel species isolated from rice rhizosphere.</title>
        <authorList>
            <person name="Zhao J.J."/>
            <person name="Zhang J."/>
            <person name="Zhang R.J."/>
            <person name="Zhang C.W."/>
            <person name="Yin H.Q."/>
            <person name="Zhang X.X."/>
        </authorList>
    </citation>
    <scope>NUCLEOTIDE SEQUENCE [LARGE SCALE GENOMIC DNA]</scope>
    <source>
        <strain evidence="4 5">E3</strain>
    </source>
</reference>
<dbReference type="OrthoDB" id="9805029at2"/>
<evidence type="ECO:0000313" key="4">
    <source>
        <dbReference type="EMBL" id="GAC15425.1"/>
    </source>
</evidence>
<accession>K6YVZ9</accession>
<dbReference type="SUPFAM" id="SSF52540">
    <property type="entry name" value="P-loop containing nucleoside triphosphate hydrolases"/>
    <property type="match status" value="2"/>
</dbReference>
<dbReference type="AlphaFoldDB" id="K6YVZ9"/>
<proteinExistence type="predicted"/>
<dbReference type="GO" id="GO:0016887">
    <property type="term" value="F:ATP hydrolysis activity"/>
    <property type="evidence" value="ECO:0007669"/>
    <property type="project" value="InterPro"/>
</dbReference>
<sequence length="463" mass="51671">MIDIENYCHPKLKIERWHVKTASAVAVLGKNGAGKQFVDQLLLGKLTNPQYSTLRLPNCEQVVLVSFETLQAVFENELKIDETDITDEIDFGTPAKEFLPADKLQSPLIDIFHLSHRLETGFRQLSTGESRKLLILKAILSGASCLILDNPFDDLDTSSRAQLSTVLKQLSEQNITLIMLLSNRQDIPDWINTFALVDHNTLHDLSGLSEEQARSTIDTLFAFDALDKTRLEKMIANRSGQHTTQIVNINNASVSYAEIQALATTSLHIQTFQHTLITGPNGSGKSTLLQLVTGDCPQCFSNDVTIMGFKRGSGETIWDIKKHLGIVSPDIHRSYRVSCNALTVVLSGFMDSIGLYKDISQAQKQQALDWLDLIGLRSLANSNFKQLSFGEQRLLLIARALVKFPSLLVLDEPTQGLDEINRRLVLDVITSIAKKQLTTILMVSHREDERLPIFTQHIQLSAD</sequence>
<dbReference type="Gene3D" id="3.40.50.300">
    <property type="entry name" value="P-loop containing nucleotide triphosphate hydrolases"/>
    <property type="match status" value="2"/>
</dbReference>
<evidence type="ECO:0000259" key="3">
    <source>
        <dbReference type="PROSITE" id="PS50893"/>
    </source>
</evidence>
<dbReference type="RefSeq" id="WP_008845230.1">
    <property type="nucleotide sequence ID" value="NZ_BAEN01000055.1"/>
</dbReference>
<dbReference type="CDD" id="cd00267">
    <property type="entry name" value="ABC_ATPase"/>
    <property type="match status" value="1"/>
</dbReference>
<dbReference type="InterPro" id="IPR003439">
    <property type="entry name" value="ABC_transporter-like_ATP-bd"/>
</dbReference>
<name>K6YVZ9_9ALTE</name>
<dbReference type="Pfam" id="PF00005">
    <property type="entry name" value="ABC_tran"/>
    <property type="match status" value="2"/>
</dbReference>
<dbReference type="PROSITE" id="PS00211">
    <property type="entry name" value="ABC_TRANSPORTER_1"/>
    <property type="match status" value="1"/>
</dbReference>
<dbReference type="STRING" id="1127673.GLIP_2804"/>
<gene>
    <name evidence="4" type="primary">modF</name>
    <name evidence="4" type="ORF">GLIP_2804</name>
</gene>
<dbReference type="Proteomes" id="UP000006334">
    <property type="component" value="Unassembled WGS sequence"/>
</dbReference>
<organism evidence="4 5">
    <name type="scientific">Aliiglaciecola lipolytica E3</name>
    <dbReference type="NCBI Taxonomy" id="1127673"/>
    <lineage>
        <taxon>Bacteria</taxon>
        <taxon>Pseudomonadati</taxon>
        <taxon>Pseudomonadota</taxon>
        <taxon>Gammaproteobacteria</taxon>
        <taxon>Alteromonadales</taxon>
        <taxon>Alteromonadaceae</taxon>
        <taxon>Aliiglaciecola</taxon>
    </lineage>
</organism>
<evidence type="ECO:0000256" key="2">
    <source>
        <dbReference type="ARBA" id="ARBA00022840"/>
    </source>
</evidence>
<dbReference type="SMART" id="SM00382">
    <property type="entry name" value="AAA"/>
    <property type="match status" value="2"/>
</dbReference>
<keyword evidence="5" id="KW-1185">Reference proteome</keyword>
<dbReference type="InterPro" id="IPR027417">
    <property type="entry name" value="P-loop_NTPase"/>
</dbReference>
<dbReference type="InterPro" id="IPR017871">
    <property type="entry name" value="ABC_transporter-like_CS"/>
</dbReference>
<evidence type="ECO:0000256" key="1">
    <source>
        <dbReference type="ARBA" id="ARBA00022741"/>
    </source>
</evidence>
<dbReference type="InterPro" id="IPR003593">
    <property type="entry name" value="AAA+_ATPase"/>
</dbReference>
<feature type="domain" description="ABC transporter" evidence="3">
    <location>
        <begin position="247"/>
        <end position="463"/>
    </location>
</feature>
<evidence type="ECO:0000313" key="5">
    <source>
        <dbReference type="Proteomes" id="UP000006334"/>
    </source>
</evidence>
<feature type="domain" description="ABC transporter" evidence="3">
    <location>
        <begin position="2"/>
        <end position="224"/>
    </location>
</feature>
<keyword evidence="1" id="KW-0547">Nucleotide-binding</keyword>